<evidence type="ECO:0000256" key="1">
    <source>
        <dbReference type="SAM" id="MobiDB-lite"/>
    </source>
</evidence>
<keyword evidence="3" id="KW-1185">Reference proteome</keyword>
<organism evidence="2 3">
    <name type="scientific">Olivibacter ginsenosidimutans</name>
    <dbReference type="NCBI Taxonomy" id="1176537"/>
    <lineage>
        <taxon>Bacteria</taxon>
        <taxon>Pseudomonadati</taxon>
        <taxon>Bacteroidota</taxon>
        <taxon>Sphingobacteriia</taxon>
        <taxon>Sphingobacteriales</taxon>
        <taxon>Sphingobacteriaceae</taxon>
        <taxon>Olivibacter</taxon>
    </lineage>
</organism>
<comment type="caution">
    <text evidence="2">The sequence shown here is derived from an EMBL/GenBank/DDBJ whole genome shotgun (WGS) entry which is preliminary data.</text>
</comment>
<dbReference type="Proteomes" id="UP001501411">
    <property type="component" value="Unassembled WGS sequence"/>
</dbReference>
<reference evidence="3" key="1">
    <citation type="journal article" date="2019" name="Int. J. Syst. Evol. Microbiol.">
        <title>The Global Catalogue of Microorganisms (GCM) 10K type strain sequencing project: providing services to taxonomists for standard genome sequencing and annotation.</title>
        <authorList>
            <consortium name="The Broad Institute Genomics Platform"/>
            <consortium name="The Broad Institute Genome Sequencing Center for Infectious Disease"/>
            <person name="Wu L."/>
            <person name="Ma J."/>
        </authorList>
    </citation>
    <scope>NUCLEOTIDE SEQUENCE [LARGE SCALE GENOMIC DNA]</scope>
    <source>
        <strain evidence="3">JCM 18200</strain>
    </source>
</reference>
<name>A0ABP9B665_9SPHI</name>
<sequence>MWVESKDRWSTSDPTEIADFLQEKEANASEQDDPNKKRGEKSNGIQFWDGFVAGLEDLAKGLAPIRPLEEGEPKTIGEVWNTFKEVPDNIYDIYSNGSLEEKTRLTTGLLGLLRGKKSNIPNVAIKGAANGSKLLYFGKIAVSREHFHRVIKKNILSNVGDFVKKVGNNPDVKVVGDKIQLTGTGPFKGKTFQTNLKATDYLK</sequence>
<gene>
    <name evidence="2" type="ORF">GCM10023231_18930</name>
</gene>
<dbReference type="EMBL" id="BAABIQ010000030">
    <property type="protein sequence ID" value="GAA4791244.1"/>
    <property type="molecule type" value="Genomic_DNA"/>
</dbReference>
<feature type="compositionally biased region" description="Basic and acidic residues" evidence="1">
    <location>
        <begin position="22"/>
        <end position="41"/>
    </location>
</feature>
<evidence type="ECO:0000313" key="3">
    <source>
        <dbReference type="Proteomes" id="UP001501411"/>
    </source>
</evidence>
<protein>
    <submittedName>
        <fullName evidence="2">Uncharacterized protein</fullName>
    </submittedName>
</protein>
<evidence type="ECO:0000313" key="2">
    <source>
        <dbReference type="EMBL" id="GAA4791244.1"/>
    </source>
</evidence>
<accession>A0ABP9B665</accession>
<proteinExistence type="predicted"/>
<feature type="region of interest" description="Disordered" evidence="1">
    <location>
        <begin position="22"/>
        <end position="42"/>
    </location>
</feature>